<reference evidence="9 10" key="1">
    <citation type="submission" date="2018-07" db="EMBL/GenBank/DDBJ databases">
        <title>Genomic Encyclopedia of Type Strains, Phase IV (KMG-IV): sequencing the most valuable type-strain genomes for metagenomic binning, comparative biology and taxonomic classification.</title>
        <authorList>
            <person name="Goeker M."/>
        </authorList>
    </citation>
    <scope>NUCLEOTIDE SEQUENCE [LARGE SCALE GENOMIC DNA]</scope>
    <source>
        <strain evidence="9 10">DSM 44290</strain>
    </source>
</reference>
<dbReference type="CDD" id="cd02809">
    <property type="entry name" value="alpha_hydroxyacid_oxid_FMN"/>
    <property type="match status" value="1"/>
</dbReference>
<keyword evidence="2 7" id="KW-0285">Flavoprotein</keyword>
<evidence type="ECO:0000313" key="10">
    <source>
        <dbReference type="Proteomes" id="UP000254869"/>
    </source>
</evidence>
<comment type="cofactor">
    <cofactor evidence="1">
        <name>FMN</name>
        <dbReference type="ChEBI" id="CHEBI:58210"/>
    </cofactor>
</comment>
<feature type="binding site" evidence="7">
    <location>
        <position position="255"/>
    </location>
    <ligand>
        <name>FMN</name>
        <dbReference type="ChEBI" id="CHEBI:58210"/>
    </ligand>
</feature>
<feature type="active site" description="Proton acceptor" evidence="6">
    <location>
        <position position="257"/>
    </location>
</feature>
<feature type="binding site" evidence="7">
    <location>
        <position position="260"/>
    </location>
    <ligand>
        <name>glyoxylate</name>
        <dbReference type="ChEBI" id="CHEBI:36655"/>
    </ligand>
</feature>
<dbReference type="Pfam" id="PF01070">
    <property type="entry name" value="FMN_dh"/>
    <property type="match status" value="1"/>
</dbReference>
<dbReference type="GO" id="GO:0005737">
    <property type="term" value="C:cytoplasm"/>
    <property type="evidence" value="ECO:0007669"/>
    <property type="project" value="UniProtKB-ARBA"/>
</dbReference>
<dbReference type="RefSeq" id="WP_082876355.1">
    <property type="nucleotide sequence ID" value="NZ_QQBC01000016.1"/>
</dbReference>
<feature type="binding site" evidence="7">
    <location>
        <position position="233"/>
    </location>
    <ligand>
        <name>FMN</name>
        <dbReference type="ChEBI" id="CHEBI:58210"/>
    </ligand>
</feature>
<dbReference type="InterPro" id="IPR013785">
    <property type="entry name" value="Aldolase_TIM"/>
</dbReference>
<dbReference type="InterPro" id="IPR037396">
    <property type="entry name" value="FMN_HAD"/>
</dbReference>
<dbReference type="GO" id="GO:0016491">
    <property type="term" value="F:oxidoreductase activity"/>
    <property type="evidence" value="ECO:0007669"/>
    <property type="project" value="UniProtKB-KW"/>
</dbReference>
<feature type="binding site" evidence="7">
    <location>
        <begin position="81"/>
        <end position="83"/>
    </location>
    <ligand>
        <name>FMN</name>
        <dbReference type="ChEBI" id="CHEBI:58210"/>
    </ligand>
</feature>
<dbReference type="STRING" id="1210086.GCA_001613105_06246"/>
<dbReference type="GO" id="GO:0010181">
    <property type="term" value="F:FMN binding"/>
    <property type="evidence" value="ECO:0007669"/>
    <property type="project" value="InterPro"/>
</dbReference>
<evidence type="ECO:0000313" key="9">
    <source>
        <dbReference type="EMBL" id="RDI60349.1"/>
    </source>
</evidence>
<keyword evidence="4" id="KW-0560">Oxidoreductase</keyword>
<organism evidence="9 10">
    <name type="scientific">Nocardia pseudobrasiliensis</name>
    <dbReference type="NCBI Taxonomy" id="45979"/>
    <lineage>
        <taxon>Bacteria</taxon>
        <taxon>Bacillati</taxon>
        <taxon>Actinomycetota</taxon>
        <taxon>Actinomycetes</taxon>
        <taxon>Mycobacteriales</taxon>
        <taxon>Nocardiaceae</taxon>
        <taxon>Nocardia</taxon>
    </lineage>
</organism>
<keyword evidence="10" id="KW-1185">Reference proteome</keyword>
<feature type="binding site" evidence="7">
    <location>
        <position position="139"/>
    </location>
    <ligand>
        <name>glyoxylate</name>
        <dbReference type="ChEBI" id="CHEBI:36655"/>
    </ligand>
</feature>
<evidence type="ECO:0000256" key="2">
    <source>
        <dbReference type="ARBA" id="ARBA00022630"/>
    </source>
</evidence>
<feature type="binding site" evidence="7">
    <location>
        <begin position="288"/>
        <end position="292"/>
    </location>
    <ligand>
        <name>FMN</name>
        <dbReference type="ChEBI" id="CHEBI:58210"/>
    </ligand>
</feature>
<dbReference type="Gene3D" id="3.20.20.70">
    <property type="entry name" value="Aldolase class I"/>
    <property type="match status" value="1"/>
</dbReference>
<dbReference type="EMBL" id="QQBC01000016">
    <property type="protein sequence ID" value="RDI60349.1"/>
    <property type="molecule type" value="Genomic_DNA"/>
</dbReference>
<evidence type="ECO:0000256" key="6">
    <source>
        <dbReference type="PIRSR" id="PIRSR000138-1"/>
    </source>
</evidence>
<proteinExistence type="inferred from homology"/>
<dbReference type="PROSITE" id="PS51349">
    <property type="entry name" value="FMN_HYDROXY_ACID_DH_2"/>
    <property type="match status" value="1"/>
</dbReference>
<dbReference type="AlphaFoldDB" id="A0A370HP84"/>
<feature type="binding site" evidence="7">
    <location>
        <position position="137"/>
    </location>
    <ligand>
        <name>FMN</name>
        <dbReference type="ChEBI" id="CHEBI:58210"/>
    </ligand>
</feature>
<feature type="binding site" evidence="7">
    <location>
        <position position="165"/>
    </location>
    <ligand>
        <name>FMN</name>
        <dbReference type="ChEBI" id="CHEBI:58210"/>
    </ligand>
</feature>
<name>A0A370HP84_9NOCA</name>
<feature type="binding site" evidence="7">
    <location>
        <begin position="311"/>
        <end position="312"/>
    </location>
    <ligand>
        <name>FMN</name>
        <dbReference type="ChEBI" id="CHEBI:58210"/>
    </ligand>
</feature>
<dbReference type="InterPro" id="IPR012133">
    <property type="entry name" value="Alpha-hydoxy_acid_DH_FMN"/>
</dbReference>
<gene>
    <name evidence="9" type="ORF">DFR76_11683</name>
</gene>
<accession>A0A370HP84</accession>
<evidence type="ECO:0000256" key="1">
    <source>
        <dbReference type="ARBA" id="ARBA00001917"/>
    </source>
</evidence>
<dbReference type="PANTHER" id="PTHR10578">
    <property type="entry name" value="S -2-HYDROXY-ACID OXIDASE-RELATED"/>
    <property type="match status" value="1"/>
</dbReference>
<dbReference type="FunFam" id="3.20.20.70:FF:000056">
    <property type="entry name" value="hydroxyacid oxidase 2"/>
    <property type="match status" value="1"/>
</dbReference>
<dbReference type="InterPro" id="IPR000262">
    <property type="entry name" value="FMN-dep_DH"/>
</dbReference>
<evidence type="ECO:0000256" key="7">
    <source>
        <dbReference type="PIRSR" id="PIRSR000138-2"/>
    </source>
</evidence>
<dbReference type="PROSITE" id="PS00557">
    <property type="entry name" value="FMN_HYDROXY_ACID_DH_1"/>
    <property type="match status" value="1"/>
</dbReference>
<keyword evidence="3 7" id="KW-0288">FMN</keyword>
<protein>
    <submittedName>
        <fullName evidence="9">4-hydroxymandelate oxidase</fullName>
    </submittedName>
</protein>
<feature type="binding site" evidence="7">
    <location>
        <position position="257"/>
    </location>
    <ligand>
        <name>glyoxylate</name>
        <dbReference type="ChEBI" id="CHEBI:36655"/>
    </ligand>
</feature>
<dbReference type="PIRSF" id="PIRSF000138">
    <property type="entry name" value="Al-hdrx_acd_dh"/>
    <property type="match status" value="1"/>
</dbReference>
<evidence type="ECO:0000256" key="3">
    <source>
        <dbReference type="ARBA" id="ARBA00022643"/>
    </source>
</evidence>
<dbReference type="InterPro" id="IPR008259">
    <property type="entry name" value="FMN_hydac_DH_AS"/>
</dbReference>
<comment type="similarity">
    <text evidence="5">Belongs to the FMN-dependent alpha-hydroxy acid dehydrogenase family.</text>
</comment>
<evidence type="ECO:0000256" key="4">
    <source>
        <dbReference type="ARBA" id="ARBA00023002"/>
    </source>
</evidence>
<sequence length="362" mass="38460">MTDLRNLVNLAEIEAAGRAALDPVYVDYIAGAARDEITARANETAFARLQLLPRMLRGSHKRELAVNLLGSSASMPIIVSPTAFHKLLHPDGELATARAVAAADTIMIVAMAATVAVDQVAAAARAATGGRASLWFQLYIQPDPELTEILVRRASAAGCEALVVTVDSPTLGVNERNRRNGFNDLPNGLACENLRDLRDGETGHVRQIVMSPEISWTHIEWLRGITTLPILLKGLLHPEDIRTAVRLGVDGLVLSNHGGRQLDTVPSTIELLPEVAAATAGRIPIVLDGGIRRGTDVVKALALGASAVGIGRPVLWGLACGGEAGVRRVLELLREEYDHALTLCGGAGIRDLTADLVRGTPR</sequence>
<evidence type="ECO:0000256" key="5">
    <source>
        <dbReference type="ARBA" id="ARBA00024042"/>
    </source>
</evidence>
<dbReference type="PANTHER" id="PTHR10578:SF107">
    <property type="entry name" value="2-HYDROXYACID OXIDASE 1"/>
    <property type="match status" value="1"/>
</dbReference>
<feature type="binding site" evidence="7">
    <location>
        <position position="28"/>
    </location>
    <ligand>
        <name>glyoxylate</name>
        <dbReference type="ChEBI" id="CHEBI:36655"/>
    </ligand>
</feature>
<dbReference type="Proteomes" id="UP000254869">
    <property type="component" value="Unassembled WGS sequence"/>
</dbReference>
<evidence type="ECO:0000259" key="8">
    <source>
        <dbReference type="PROSITE" id="PS51349"/>
    </source>
</evidence>
<comment type="caution">
    <text evidence="9">The sequence shown here is derived from an EMBL/GenBank/DDBJ whole genome shotgun (WGS) entry which is preliminary data.</text>
</comment>
<feature type="domain" description="FMN hydroxy acid dehydrogenase" evidence="8">
    <location>
        <begin position="2"/>
        <end position="362"/>
    </location>
</feature>
<dbReference type="SUPFAM" id="SSF51395">
    <property type="entry name" value="FMN-linked oxidoreductases"/>
    <property type="match status" value="1"/>
</dbReference>